<accession>A0AAU1TZC0</accession>
<sequence>MAEAQGRVIGGVTVPLPRETATDVAALRGDPSFAALRAELAEVTRRTVPV</sequence>
<protein>
    <submittedName>
        <fullName evidence="1">Uncharacterized protein</fullName>
    </submittedName>
</protein>
<gene>
    <name evidence="1" type="ORF">OHU69_05100</name>
</gene>
<dbReference type="EMBL" id="CP108195">
    <property type="protein sequence ID" value="WTS10499.1"/>
    <property type="molecule type" value="Genomic_DNA"/>
</dbReference>
<name>A0AAU1TZC0_9ACTN</name>
<proteinExistence type="predicted"/>
<organism evidence="1">
    <name type="scientific">Streptomyces sp. NBC_00119</name>
    <dbReference type="NCBI Taxonomy" id="2975659"/>
    <lineage>
        <taxon>Bacteria</taxon>
        <taxon>Bacillati</taxon>
        <taxon>Actinomycetota</taxon>
        <taxon>Actinomycetes</taxon>
        <taxon>Kitasatosporales</taxon>
        <taxon>Streptomycetaceae</taxon>
        <taxon>Streptomyces</taxon>
    </lineage>
</organism>
<dbReference type="AlphaFoldDB" id="A0AAU1TZC0"/>
<evidence type="ECO:0000313" key="1">
    <source>
        <dbReference type="EMBL" id="WTS10499.1"/>
    </source>
</evidence>
<reference evidence="1" key="1">
    <citation type="submission" date="2022-10" db="EMBL/GenBank/DDBJ databases">
        <title>The complete genomes of actinobacterial strains from the NBC collection.</title>
        <authorList>
            <person name="Joergensen T.S."/>
            <person name="Alvarez Arevalo M."/>
            <person name="Sterndorff E.B."/>
            <person name="Faurdal D."/>
            <person name="Vuksanovic O."/>
            <person name="Mourched A.-S."/>
            <person name="Charusanti P."/>
            <person name="Shaw S."/>
            <person name="Blin K."/>
            <person name="Weber T."/>
        </authorList>
    </citation>
    <scope>NUCLEOTIDE SEQUENCE</scope>
    <source>
        <strain evidence="1">NBC_00119</strain>
    </source>
</reference>